<protein>
    <submittedName>
        <fullName evidence="2">Uncharacterized protein</fullName>
    </submittedName>
</protein>
<sequence length="77" mass="7955">MAWPIVDFNGARYYQGQGITLVPVDGTGVAHVLLREDGGIIGGVSGVEQGPPGKHAEFDPKIDLTPLADGDPTPDSA</sequence>
<evidence type="ECO:0000313" key="2">
    <source>
        <dbReference type="EMBL" id="GKT24504.1"/>
    </source>
</evidence>
<dbReference type="Proteomes" id="UP001057375">
    <property type="component" value="Unassembled WGS sequence"/>
</dbReference>
<keyword evidence="3" id="KW-1185">Reference proteome</keyword>
<evidence type="ECO:0000256" key="1">
    <source>
        <dbReference type="SAM" id="MobiDB-lite"/>
    </source>
</evidence>
<gene>
    <name evidence="2" type="ORF">ADUPG1_004594</name>
</gene>
<feature type="non-terminal residue" evidence="2">
    <location>
        <position position="77"/>
    </location>
</feature>
<proteinExistence type="predicted"/>
<evidence type="ECO:0000313" key="3">
    <source>
        <dbReference type="Proteomes" id="UP001057375"/>
    </source>
</evidence>
<organism evidence="2 3">
    <name type="scientific">Aduncisulcus paluster</name>
    <dbReference type="NCBI Taxonomy" id="2918883"/>
    <lineage>
        <taxon>Eukaryota</taxon>
        <taxon>Metamonada</taxon>
        <taxon>Carpediemonas-like organisms</taxon>
        <taxon>Aduncisulcus</taxon>
    </lineage>
</organism>
<feature type="region of interest" description="Disordered" evidence="1">
    <location>
        <begin position="47"/>
        <end position="77"/>
    </location>
</feature>
<comment type="caution">
    <text evidence="2">The sequence shown here is derived from an EMBL/GenBank/DDBJ whole genome shotgun (WGS) entry which is preliminary data.</text>
</comment>
<reference evidence="2" key="1">
    <citation type="submission" date="2022-03" db="EMBL/GenBank/DDBJ databases">
        <title>Draft genome sequence of Aduncisulcus paluster, a free-living microaerophilic Fornicata.</title>
        <authorList>
            <person name="Yuyama I."/>
            <person name="Kume K."/>
            <person name="Tamura T."/>
            <person name="Inagaki Y."/>
            <person name="Hashimoto T."/>
        </authorList>
    </citation>
    <scope>NUCLEOTIDE SEQUENCE</scope>
    <source>
        <strain evidence="2">NY0171</strain>
    </source>
</reference>
<accession>A0ABQ5K0J7</accession>
<dbReference type="EMBL" id="BQXS01007006">
    <property type="protein sequence ID" value="GKT24504.1"/>
    <property type="molecule type" value="Genomic_DNA"/>
</dbReference>
<name>A0ABQ5K0J7_9EUKA</name>